<reference evidence="2" key="2">
    <citation type="submission" date="2021-08" db="EMBL/GenBank/DDBJ databases">
        <authorList>
            <person name="Tani A."/>
            <person name="Ola A."/>
            <person name="Ogura Y."/>
            <person name="Katsura K."/>
            <person name="Hayashi T."/>
        </authorList>
    </citation>
    <scope>NUCLEOTIDE SEQUENCE</scope>
    <source>
        <strain evidence="2">DSM 16372</strain>
    </source>
</reference>
<reference evidence="2" key="1">
    <citation type="journal article" date="2016" name="Front. Microbiol.">
        <title>Genome Sequence of the Piezophilic, Mesophilic Sulfate-Reducing Bacterium Desulfovibrio indicus J2T.</title>
        <authorList>
            <person name="Cao J."/>
            <person name="Maignien L."/>
            <person name="Shao Z."/>
            <person name="Alain K."/>
            <person name="Jebbar M."/>
        </authorList>
    </citation>
    <scope>NUCLEOTIDE SEQUENCE</scope>
    <source>
        <strain evidence="2">DSM 16372</strain>
    </source>
</reference>
<evidence type="ECO:0000256" key="1">
    <source>
        <dbReference type="SAM" id="MobiDB-lite"/>
    </source>
</evidence>
<accession>A0AAV4ZIZ7</accession>
<dbReference type="AlphaFoldDB" id="A0AAV4ZIZ7"/>
<proteinExistence type="predicted"/>
<feature type="compositionally biased region" description="Basic and acidic residues" evidence="1">
    <location>
        <begin position="194"/>
        <end position="209"/>
    </location>
</feature>
<protein>
    <submittedName>
        <fullName evidence="2">Uncharacterized protein</fullName>
    </submittedName>
</protein>
<feature type="compositionally biased region" description="Basic and acidic residues" evidence="1">
    <location>
        <begin position="176"/>
        <end position="187"/>
    </location>
</feature>
<keyword evidence="3" id="KW-1185">Reference proteome</keyword>
<dbReference type="Proteomes" id="UP001055247">
    <property type="component" value="Unassembled WGS sequence"/>
</dbReference>
<comment type="caution">
    <text evidence="2">The sequence shown here is derived from an EMBL/GenBank/DDBJ whole genome shotgun (WGS) entry which is preliminary data.</text>
</comment>
<feature type="region of interest" description="Disordered" evidence="1">
    <location>
        <begin position="172"/>
        <end position="212"/>
    </location>
</feature>
<evidence type="ECO:0000313" key="3">
    <source>
        <dbReference type="Proteomes" id="UP001055247"/>
    </source>
</evidence>
<dbReference type="EMBL" id="BPQO01000006">
    <property type="protein sequence ID" value="GJD88372.1"/>
    <property type="molecule type" value="Genomic_DNA"/>
</dbReference>
<organism evidence="2 3">
    <name type="scientific">Methylobacterium hispanicum</name>
    <dbReference type="NCBI Taxonomy" id="270350"/>
    <lineage>
        <taxon>Bacteria</taxon>
        <taxon>Pseudomonadati</taxon>
        <taxon>Pseudomonadota</taxon>
        <taxon>Alphaproteobacteria</taxon>
        <taxon>Hyphomicrobiales</taxon>
        <taxon>Methylobacteriaceae</taxon>
        <taxon>Methylobacterium</taxon>
    </lineage>
</organism>
<feature type="region of interest" description="Disordered" evidence="1">
    <location>
        <begin position="1"/>
        <end position="44"/>
    </location>
</feature>
<sequence>MGSRAVTGPRPSPTGRNDGSRMSAERTGTPPPEAGAPRGRRRGSQRIRTWLLAGALIPAGAVPASAQAAEGSVPACFRTAGGALEICRDGSEAEGVYWAPPPCAFARGVQILRLGSGSTAGPLQVIYHGETPAEERRGGEACEARRATDPMDSGAVQSGRGLEQLATTMPPAVPRLWERQAEPEKPQSRRARRGRDAPAEPGPETEHGVAARNPIVVAGRDWAGEAYYHVFLISTVGGGDAARRVQVQARTYDFESFEIRSRGPDGGVAWVPFGEGAGKGTGKGADRRREAGAPPAAVLDEGGRPVVGNCAAQRLDAQGLSGSISVIDQTYHYVYTDVMPEDCGEPAPRRRTALYLRTSRDLGAARVWSAPRTLMAALPPGTMVRAAKARGMDRWVISYSCRRPANAPGGPVPDICVQYSADLTLDALAALKLFSEPVSAQRSPAYLGLRSGGDGSGRFSRVAHYWMTDRYGNLDVPDALSAKSGFLTWLDRLAPRRDGSADSTLYGRPVYWGTWTARPVSPR</sequence>
<gene>
    <name evidence="2" type="ORF">BHAOGJBA_1887</name>
</gene>
<evidence type="ECO:0000313" key="2">
    <source>
        <dbReference type="EMBL" id="GJD88372.1"/>
    </source>
</evidence>
<name>A0AAV4ZIZ7_9HYPH</name>